<feature type="transmembrane region" description="Helical" evidence="1">
    <location>
        <begin position="43"/>
        <end position="62"/>
    </location>
</feature>
<name>A0ABU6MS05_9BACI</name>
<dbReference type="SUPFAM" id="SSF103473">
    <property type="entry name" value="MFS general substrate transporter"/>
    <property type="match status" value="1"/>
</dbReference>
<feature type="transmembrane region" description="Helical" evidence="1">
    <location>
        <begin position="96"/>
        <end position="119"/>
    </location>
</feature>
<keyword evidence="3" id="KW-1185">Reference proteome</keyword>
<dbReference type="RefSeq" id="WP_066264092.1">
    <property type="nucleotide sequence ID" value="NZ_JARMAB010000040.1"/>
</dbReference>
<feature type="transmembrane region" description="Helical" evidence="1">
    <location>
        <begin position="74"/>
        <end position="90"/>
    </location>
</feature>
<gene>
    <name evidence="2" type="ORF">P4T90_22530</name>
</gene>
<accession>A0ABU6MS05</accession>
<sequence length="129" mass="14328">MERMKLYQNIKIRILDVFLNGLSTSIYIPFMGIYFASRFGEKLTGILMIFTVIIGFCAGLYAGYISDLIGRKKILQRAGLARLLGVLLLLSTSTSWIHSTIMSFIAILIITASSGMAACRRRSTIKTVP</sequence>
<evidence type="ECO:0008006" key="4">
    <source>
        <dbReference type="Google" id="ProtNLM"/>
    </source>
</evidence>
<protein>
    <recommendedName>
        <fullName evidence="4">Major facilitator superfamily (MFS) profile domain-containing protein</fullName>
    </recommendedName>
</protein>
<keyword evidence="1" id="KW-1133">Transmembrane helix</keyword>
<proteinExistence type="predicted"/>
<dbReference type="InterPro" id="IPR036259">
    <property type="entry name" value="MFS_trans_sf"/>
</dbReference>
<keyword evidence="1" id="KW-0812">Transmembrane</keyword>
<evidence type="ECO:0000313" key="3">
    <source>
        <dbReference type="Proteomes" id="UP001341444"/>
    </source>
</evidence>
<evidence type="ECO:0000313" key="2">
    <source>
        <dbReference type="EMBL" id="MED1205815.1"/>
    </source>
</evidence>
<evidence type="ECO:0000256" key="1">
    <source>
        <dbReference type="SAM" id="Phobius"/>
    </source>
</evidence>
<dbReference type="Gene3D" id="1.20.1250.20">
    <property type="entry name" value="MFS general substrate transporter like domains"/>
    <property type="match status" value="1"/>
</dbReference>
<reference evidence="2 3" key="1">
    <citation type="submission" date="2023-03" db="EMBL/GenBank/DDBJ databases">
        <title>Bacillus Genome Sequencing.</title>
        <authorList>
            <person name="Dunlap C."/>
        </authorList>
    </citation>
    <scope>NUCLEOTIDE SEQUENCE [LARGE SCALE GENOMIC DNA]</scope>
    <source>
        <strain evidence="2 3">B-23453</strain>
    </source>
</reference>
<dbReference type="EMBL" id="JARMAB010000040">
    <property type="protein sequence ID" value="MED1205815.1"/>
    <property type="molecule type" value="Genomic_DNA"/>
</dbReference>
<feature type="transmembrane region" description="Helical" evidence="1">
    <location>
        <begin position="12"/>
        <end position="37"/>
    </location>
</feature>
<organism evidence="2 3">
    <name type="scientific">Heyndrickxia acidicola</name>
    <dbReference type="NCBI Taxonomy" id="209389"/>
    <lineage>
        <taxon>Bacteria</taxon>
        <taxon>Bacillati</taxon>
        <taxon>Bacillota</taxon>
        <taxon>Bacilli</taxon>
        <taxon>Bacillales</taxon>
        <taxon>Bacillaceae</taxon>
        <taxon>Heyndrickxia</taxon>
    </lineage>
</organism>
<keyword evidence="1" id="KW-0472">Membrane</keyword>
<dbReference type="Proteomes" id="UP001341444">
    <property type="component" value="Unassembled WGS sequence"/>
</dbReference>
<comment type="caution">
    <text evidence="2">The sequence shown here is derived from an EMBL/GenBank/DDBJ whole genome shotgun (WGS) entry which is preliminary data.</text>
</comment>